<dbReference type="EMBL" id="BAAAJX010000005">
    <property type="protein sequence ID" value="GAA1493025.1"/>
    <property type="molecule type" value="Genomic_DNA"/>
</dbReference>
<evidence type="ECO:0000313" key="4">
    <source>
        <dbReference type="EMBL" id="GAA1493025.1"/>
    </source>
</evidence>
<dbReference type="InterPro" id="IPR005149">
    <property type="entry name" value="Tscrpt_reg_PadR_N"/>
</dbReference>
<evidence type="ECO:0000313" key="5">
    <source>
        <dbReference type="Proteomes" id="UP001501742"/>
    </source>
</evidence>
<dbReference type="InterPro" id="IPR036390">
    <property type="entry name" value="WH_DNA-bd_sf"/>
</dbReference>
<dbReference type="Gene3D" id="1.10.10.10">
    <property type="entry name" value="Winged helix-like DNA-binding domain superfamily/Winged helix DNA-binding domain"/>
    <property type="match status" value="1"/>
</dbReference>
<evidence type="ECO:0000259" key="2">
    <source>
        <dbReference type="Pfam" id="PF03551"/>
    </source>
</evidence>
<dbReference type="Pfam" id="PF10400">
    <property type="entry name" value="Vir_act_alpha_C"/>
    <property type="match status" value="1"/>
</dbReference>
<dbReference type="Proteomes" id="UP001501742">
    <property type="component" value="Unassembled WGS sequence"/>
</dbReference>
<gene>
    <name evidence="4" type="ORF">GCM10009627_13710</name>
</gene>
<organism evidence="4 5">
    <name type="scientific">Curtobacterium herbarum</name>
    <dbReference type="NCBI Taxonomy" id="150122"/>
    <lineage>
        <taxon>Bacteria</taxon>
        <taxon>Bacillati</taxon>
        <taxon>Actinomycetota</taxon>
        <taxon>Actinomycetes</taxon>
        <taxon>Micrococcales</taxon>
        <taxon>Microbacteriaceae</taxon>
        <taxon>Curtobacterium</taxon>
    </lineage>
</organism>
<dbReference type="PANTHER" id="PTHR43252">
    <property type="entry name" value="TRANSCRIPTIONAL REGULATOR YQJI"/>
    <property type="match status" value="1"/>
</dbReference>
<feature type="region of interest" description="Disordered" evidence="1">
    <location>
        <begin position="168"/>
        <end position="196"/>
    </location>
</feature>
<reference evidence="4 5" key="1">
    <citation type="journal article" date="2019" name="Int. J. Syst. Evol. Microbiol.">
        <title>The Global Catalogue of Microorganisms (GCM) 10K type strain sequencing project: providing services to taxonomists for standard genome sequencing and annotation.</title>
        <authorList>
            <consortium name="The Broad Institute Genomics Platform"/>
            <consortium name="The Broad Institute Genome Sequencing Center for Infectious Disease"/>
            <person name="Wu L."/>
            <person name="Ma J."/>
        </authorList>
    </citation>
    <scope>NUCLEOTIDE SEQUENCE [LARGE SCALE GENOMIC DNA]</scope>
    <source>
        <strain evidence="4 5">JCM 12140</strain>
    </source>
</reference>
<dbReference type="PANTHER" id="PTHR43252:SF6">
    <property type="entry name" value="NEGATIVE TRANSCRIPTION REGULATOR PADR"/>
    <property type="match status" value="1"/>
</dbReference>
<name>A0ABN1ZDB0_9MICO</name>
<dbReference type="Pfam" id="PF03551">
    <property type="entry name" value="PadR"/>
    <property type="match status" value="1"/>
</dbReference>
<dbReference type="SUPFAM" id="SSF46785">
    <property type="entry name" value="Winged helix' DNA-binding domain"/>
    <property type="match status" value="1"/>
</dbReference>
<accession>A0ABN1ZDB0</accession>
<comment type="caution">
    <text evidence="4">The sequence shown here is derived from an EMBL/GenBank/DDBJ whole genome shotgun (WGS) entry which is preliminary data.</text>
</comment>
<sequence>MGVLALLVAEPGYGYQLRGEFEHRTGGSWPLNIGQVYTTLDRLERDGLATRGDADGDGHVVYTATDAGREAVDRWFSEPVPAKRGRDELAIKFAIAVTVPGVDVQRLVQVQRTAALRALQDLTRLKRTTDPATELAWSLVLESMVFQAESEVRWLDHVESSVIRYQPAPRATADTPDDEDVYGSEPTGRRGTGVVR</sequence>
<proteinExistence type="predicted"/>
<feature type="domain" description="Transcription regulator PadR C-terminal" evidence="3">
    <location>
        <begin position="86"/>
        <end position="159"/>
    </location>
</feature>
<dbReference type="InterPro" id="IPR018309">
    <property type="entry name" value="Tscrpt_reg_PadR_C"/>
</dbReference>
<dbReference type="RefSeq" id="WP_239539743.1">
    <property type="nucleotide sequence ID" value="NZ_JAFBBT010000001.1"/>
</dbReference>
<evidence type="ECO:0000256" key="1">
    <source>
        <dbReference type="SAM" id="MobiDB-lite"/>
    </source>
</evidence>
<dbReference type="InterPro" id="IPR036388">
    <property type="entry name" value="WH-like_DNA-bd_sf"/>
</dbReference>
<protein>
    <submittedName>
        <fullName evidence="4">Helix-turn-helix transcriptional regulator</fullName>
    </submittedName>
</protein>
<keyword evidence="5" id="KW-1185">Reference proteome</keyword>
<feature type="domain" description="Transcription regulator PadR N-terminal" evidence="2">
    <location>
        <begin position="3"/>
        <end position="72"/>
    </location>
</feature>
<evidence type="ECO:0000259" key="3">
    <source>
        <dbReference type="Pfam" id="PF10400"/>
    </source>
</evidence>